<keyword evidence="4" id="KW-1185">Reference proteome</keyword>
<dbReference type="NCBIfam" id="TIGR04183">
    <property type="entry name" value="Por_Secre_tail"/>
    <property type="match status" value="1"/>
</dbReference>
<dbReference type="Gene3D" id="2.80.10.50">
    <property type="match status" value="1"/>
</dbReference>
<gene>
    <name evidence="3" type="ORF">HWI92_11025</name>
</gene>
<feature type="domain" description="Secretion system C-terminal sorting" evidence="2">
    <location>
        <begin position="559"/>
        <end position="630"/>
    </location>
</feature>
<accession>A0ABX7I5M6</accession>
<dbReference type="PANTHER" id="PTHR42754:SF1">
    <property type="entry name" value="LIPOPROTEIN"/>
    <property type="match status" value="1"/>
</dbReference>
<dbReference type="PANTHER" id="PTHR42754">
    <property type="entry name" value="ENDOGLUCANASE"/>
    <property type="match status" value="1"/>
</dbReference>
<dbReference type="InterPro" id="IPR026444">
    <property type="entry name" value="Secre_tail"/>
</dbReference>
<keyword evidence="1" id="KW-0732">Signal</keyword>
<feature type="chain" id="PRO_5046326898" evidence="1">
    <location>
        <begin position="24"/>
        <end position="632"/>
    </location>
</feature>
<evidence type="ECO:0000313" key="3">
    <source>
        <dbReference type="EMBL" id="QRR01396.1"/>
    </source>
</evidence>
<dbReference type="EMBL" id="CP056775">
    <property type="protein sequence ID" value="QRR01396.1"/>
    <property type="molecule type" value="Genomic_DNA"/>
</dbReference>
<sequence length="632" mass="67532">MRKFLLQLSLSAFGIASSASLLAQPAIQWDVSFGGDDNSNLRSLQQTNDGGFIAGGFSNSSAIGDKTENHRGNTNYPDYWIIKTLPDGTKVWDRTIGTNGVEEFSIVKQTADGGYILGGYGTSELNLGAANGNRSEDLKGTSSFWVVKVTSNGSIAWDRTLGGNNESQLTTLTQTLDGGYLLGGRSTSNTASDKSENSKGLNDYWIVKLDAAGNLEWDRTIGSEGEDLLASLIQTTDGSYVLAGSSSSAAGGNKSENTRGQLDYWVVKLNAAGQVIWDKTLGSGANDEARSIVATSDGGYLVGGTSNSGIGSEKTESNRGLRDFWIVKLSESGSVQWDKTLGGAGNDDLYSLYANADGNYVAGGSSNSVSGGDKTENSRGGYDFWVVKVNPDGSKVWDKTIGGNEADAIFSLQETSDQGYVLGGTSYSGAGGDKSSGYKGFSSYWIVKLAPENPLPVTLKSFSALKEGETALLAWETTLETNSDHFEIQHSLDGKDWTVLTSIHAQGESSGLNSYHYAHTAPVSGSDNLYRLKMVDADGSFAYSKIQHVEFEEGFTVSVYPNPAAETIHLKVADWSKVKGLQIFNSQGKTFYSSENKPSQDISTRSLKPGLYFIKITFTDSTESTRKVVIGQ</sequence>
<protein>
    <submittedName>
        <fullName evidence="3">T9SS type A sorting domain-containing protein</fullName>
    </submittedName>
</protein>
<dbReference type="RefSeq" id="WP_204663674.1">
    <property type="nucleotide sequence ID" value="NZ_CP056775.1"/>
</dbReference>
<proteinExistence type="predicted"/>
<organism evidence="3 4">
    <name type="scientific">Dyadobacter sandarakinus</name>
    <dbReference type="NCBI Taxonomy" id="2747268"/>
    <lineage>
        <taxon>Bacteria</taxon>
        <taxon>Pseudomonadati</taxon>
        <taxon>Bacteroidota</taxon>
        <taxon>Cytophagia</taxon>
        <taxon>Cytophagales</taxon>
        <taxon>Spirosomataceae</taxon>
        <taxon>Dyadobacter</taxon>
    </lineage>
</organism>
<evidence type="ECO:0000256" key="1">
    <source>
        <dbReference type="SAM" id="SignalP"/>
    </source>
</evidence>
<reference evidence="3 4" key="1">
    <citation type="submission" date="2020-06" db="EMBL/GenBank/DDBJ databases">
        <title>Dyadobacter sandarakinus sp. nov., isolated from the soil of the Arctic Yellow River Station.</title>
        <authorList>
            <person name="Zhang Y."/>
            <person name="Peng F."/>
        </authorList>
    </citation>
    <scope>NUCLEOTIDE SEQUENCE [LARGE SCALE GENOMIC DNA]</scope>
    <source>
        <strain evidence="3 4">Q3-56</strain>
    </source>
</reference>
<evidence type="ECO:0000259" key="2">
    <source>
        <dbReference type="Pfam" id="PF18962"/>
    </source>
</evidence>
<name>A0ABX7I5M6_9BACT</name>
<dbReference type="Pfam" id="PF18962">
    <property type="entry name" value="Por_Secre_tail"/>
    <property type="match status" value="1"/>
</dbReference>
<dbReference type="Proteomes" id="UP000612680">
    <property type="component" value="Chromosome"/>
</dbReference>
<feature type="signal peptide" evidence="1">
    <location>
        <begin position="1"/>
        <end position="23"/>
    </location>
</feature>
<evidence type="ECO:0000313" key="4">
    <source>
        <dbReference type="Proteomes" id="UP000612680"/>
    </source>
</evidence>